<name>A0A6J8CFE8_MYTCO</name>
<organism evidence="3 4">
    <name type="scientific">Mytilus coruscus</name>
    <name type="common">Sea mussel</name>
    <dbReference type="NCBI Taxonomy" id="42192"/>
    <lineage>
        <taxon>Eukaryota</taxon>
        <taxon>Metazoa</taxon>
        <taxon>Spiralia</taxon>
        <taxon>Lophotrochozoa</taxon>
        <taxon>Mollusca</taxon>
        <taxon>Bivalvia</taxon>
        <taxon>Autobranchia</taxon>
        <taxon>Pteriomorphia</taxon>
        <taxon>Mytilida</taxon>
        <taxon>Mytiloidea</taxon>
        <taxon>Mytilidae</taxon>
        <taxon>Mytilinae</taxon>
        <taxon>Mytilus</taxon>
    </lineage>
</organism>
<keyword evidence="4" id="KW-1185">Reference proteome</keyword>
<dbReference type="PANTHER" id="PTHR11106">
    <property type="entry name" value="GANGLIOSIDE INDUCED DIFFERENTIATION ASSOCIATED PROTEIN 2-RELATED"/>
    <property type="match status" value="1"/>
</dbReference>
<dbReference type="Pfam" id="PF01661">
    <property type="entry name" value="Macro"/>
    <property type="match status" value="1"/>
</dbReference>
<dbReference type="EMBL" id="CACVKT020005394">
    <property type="protein sequence ID" value="CAC5394865.1"/>
    <property type="molecule type" value="Genomic_DNA"/>
</dbReference>
<feature type="compositionally biased region" description="Basic residues" evidence="1">
    <location>
        <begin position="16"/>
        <end position="25"/>
    </location>
</feature>
<dbReference type="InterPro" id="IPR002589">
    <property type="entry name" value="Macro_dom"/>
</dbReference>
<feature type="compositionally biased region" description="Basic and acidic residues" evidence="1">
    <location>
        <begin position="26"/>
        <end position="39"/>
    </location>
</feature>
<dbReference type="SMART" id="SM00506">
    <property type="entry name" value="A1pp"/>
    <property type="match status" value="1"/>
</dbReference>
<gene>
    <name evidence="3" type="ORF">MCOR_29582</name>
</gene>
<dbReference type="SUPFAM" id="SSF52949">
    <property type="entry name" value="Macro domain-like"/>
    <property type="match status" value="1"/>
</dbReference>
<dbReference type="InterPro" id="IPR043472">
    <property type="entry name" value="Macro_dom-like"/>
</dbReference>
<dbReference type="PANTHER" id="PTHR11106:SF111">
    <property type="entry name" value="MACRO DOMAIN-CONTAINING PROTEIN"/>
    <property type="match status" value="1"/>
</dbReference>
<proteinExistence type="predicted"/>
<accession>A0A6J8CFE8</accession>
<dbReference type="PROSITE" id="PS51154">
    <property type="entry name" value="MACRO"/>
    <property type="match status" value="1"/>
</dbReference>
<evidence type="ECO:0000259" key="2">
    <source>
        <dbReference type="PROSITE" id="PS51154"/>
    </source>
</evidence>
<dbReference type="Proteomes" id="UP000507470">
    <property type="component" value="Unassembled WGS sequence"/>
</dbReference>
<evidence type="ECO:0000256" key="1">
    <source>
        <dbReference type="SAM" id="MobiDB-lite"/>
    </source>
</evidence>
<evidence type="ECO:0000313" key="3">
    <source>
        <dbReference type="EMBL" id="CAC5394865.1"/>
    </source>
</evidence>
<dbReference type="Gene3D" id="3.40.220.10">
    <property type="entry name" value="Leucine Aminopeptidase, subunit E, domain 1"/>
    <property type="match status" value="1"/>
</dbReference>
<sequence length="227" mass="25005">MGEWRHKTEVALGLKQKSKGRRRRVLVKDADISSSKKESGADQIVKKVSDFYRPVSPSSGPRTEMTFKTSEGIIVKVYNGNILSLDVDCIVNAANENLNHGGGVSYVISSAAGYDFDKESDDYIRLHGPIKEGSCCTTSAGKLKYKCVIHTVGPKWYSYNIKAECCRVLRKSVECCFLEAEVNMMTAVATPPISSGQLLVFNAFLIKLTQISVDNNSKFVLVYSSVN</sequence>
<reference evidence="3 4" key="1">
    <citation type="submission" date="2020-06" db="EMBL/GenBank/DDBJ databases">
        <authorList>
            <person name="Li R."/>
            <person name="Bekaert M."/>
        </authorList>
    </citation>
    <scope>NUCLEOTIDE SEQUENCE [LARGE SCALE GENOMIC DNA]</scope>
    <source>
        <strain evidence="4">wild</strain>
    </source>
</reference>
<protein>
    <recommendedName>
        <fullName evidence="2">Macro domain-containing protein</fullName>
    </recommendedName>
</protein>
<dbReference type="AlphaFoldDB" id="A0A6J8CFE8"/>
<evidence type="ECO:0000313" key="4">
    <source>
        <dbReference type="Proteomes" id="UP000507470"/>
    </source>
</evidence>
<feature type="region of interest" description="Disordered" evidence="1">
    <location>
        <begin position="14"/>
        <end position="39"/>
    </location>
</feature>
<feature type="domain" description="Macro" evidence="2">
    <location>
        <begin position="62"/>
        <end position="227"/>
    </location>
</feature>
<dbReference type="OrthoDB" id="6155126at2759"/>